<evidence type="ECO:0000313" key="2">
    <source>
        <dbReference type="Proteomes" id="UP001491310"/>
    </source>
</evidence>
<dbReference type="NCBIfam" id="TIGR01460">
    <property type="entry name" value="HAD-SF-IIA"/>
    <property type="match status" value="1"/>
</dbReference>
<dbReference type="Gene3D" id="3.40.50.1000">
    <property type="entry name" value="HAD superfamily/HAD-like"/>
    <property type="match status" value="2"/>
</dbReference>
<dbReference type="InterPro" id="IPR006353">
    <property type="entry name" value="HAD-SF_hydro_IIA_CECR5"/>
</dbReference>
<accession>A0ABR2YTE3</accession>
<protein>
    <submittedName>
        <fullName evidence="1">Uncharacterized protein</fullName>
    </submittedName>
</protein>
<gene>
    <name evidence="1" type="ORF">WJX75_001967</name>
</gene>
<dbReference type="SUPFAM" id="SSF56784">
    <property type="entry name" value="HAD-like"/>
    <property type="match status" value="1"/>
</dbReference>
<evidence type="ECO:0000313" key="1">
    <source>
        <dbReference type="EMBL" id="KAK9914891.1"/>
    </source>
</evidence>
<dbReference type="InterPro" id="IPR050324">
    <property type="entry name" value="CDP-alcohol_PTase-I"/>
</dbReference>
<organism evidence="1 2">
    <name type="scientific">Coccomyxa subellipsoidea</name>
    <dbReference type="NCBI Taxonomy" id="248742"/>
    <lineage>
        <taxon>Eukaryota</taxon>
        <taxon>Viridiplantae</taxon>
        <taxon>Chlorophyta</taxon>
        <taxon>core chlorophytes</taxon>
        <taxon>Trebouxiophyceae</taxon>
        <taxon>Trebouxiophyceae incertae sedis</taxon>
        <taxon>Coccomyxaceae</taxon>
        <taxon>Coccomyxa</taxon>
    </lineage>
</organism>
<dbReference type="PANTHER" id="PTHR14269">
    <property type="entry name" value="CDP-DIACYLGLYCEROL--GLYCEROL-3-PHOSPHATE 3-PHOSPHATIDYLTRANSFERASE-RELATED"/>
    <property type="match status" value="1"/>
</dbReference>
<dbReference type="Pfam" id="PF13344">
    <property type="entry name" value="Hydrolase_6"/>
    <property type="match status" value="1"/>
</dbReference>
<proteinExistence type="predicted"/>
<dbReference type="InterPro" id="IPR023214">
    <property type="entry name" value="HAD_sf"/>
</dbReference>
<dbReference type="EMBL" id="JALJOT010000005">
    <property type="protein sequence ID" value="KAK9914891.1"/>
    <property type="molecule type" value="Genomic_DNA"/>
</dbReference>
<comment type="caution">
    <text evidence="1">The sequence shown here is derived from an EMBL/GenBank/DDBJ whole genome shotgun (WGS) entry which is preliminary data.</text>
</comment>
<dbReference type="InterPro" id="IPR036412">
    <property type="entry name" value="HAD-like_sf"/>
</dbReference>
<dbReference type="InterPro" id="IPR006357">
    <property type="entry name" value="HAD-SF_hydro_IIA"/>
</dbReference>
<sequence length="300" mass="32430">MDYLSNGMCRDPEADYEVSRLYTDGGATQKYPICFLTNGGGVTEAQKAQQLSNWLGVNVRENQVVLSHTPFRSLAKSLGSKPVLVAGVGSVAEVAREYGFKHVLTTTDIAHALHKAVPFWKNSPGHEAPAPGECPVRNLALGSAKRPIAAILVFKDPADWYLDLQIMTDVILGGGVPGRWKPRVADRASVPVYFSNPDLLWATDFPAPRFGQGAFAAALRTLYRQTTGAALEHQYYGKPNRAPYALAEELLLEQAIQLGQLPAGSGAEAAKPGNVVVDDVADAVEAALHRTRSSEWHSLR</sequence>
<dbReference type="NCBIfam" id="TIGR01456">
    <property type="entry name" value="CECR5"/>
    <property type="match status" value="1"/>
</dbReference>
<name>A0ABR2YTE3_9CHLO</name>
<dbReference type="PANTHER" id="PTHR14269:SF4">
    <property type="entry name" value="CAT EYE SYNDROME CRITICAL REGION PROTEIN 5"/>
    <property type="match status" value="1"/>
</dbReference>
<keyword evidence="2" id="KW-1185">Reference proteome</keyword>
<dbReference type="Proteomes" id="UP001491310">
    <property type="component" value="Unassembled WGS sequence"/>
</dbReference>
<reference evidence="1 2" key="1">
    <citation type="journal article" date="2024" name="Nat. Commun.">
        <title>Phylogenomics reveals the evolutionary origins of lichenization in chlorophyte algae.</title>
        <authorList>
            <person name="Puginier C."/>
            <person name="Libourel C."/>
            <person name="Otte J."/>
            <person name="Skaloud P."/>
            <person name="Haon M."/>
            <person name="Grisel S."/>
            <person name="Petersen M."/>
            <person name="Berrin J.G."/>
            <person name="Delaux P.M."/>
            <person name="Dal Grande F."/>
            <person name="Keller J."/>
        </authorList>
    </citation>
    <scope>NUCLEOTIDE SEQUENCE [LARGE SCALE GENOMIC DNA]</scope>
    <source>
        <strain evidence="1 2">SAG 216-7</strain>
    </source>
</reference>